<sequence length="130" mass="14541">MASIQGRQGRRPRSVGQALSYVLSASRLGCISQFYAGFVTSNFYVECKLTFLDFGMVIARRTENEIWFRGYGIDQYVYYATKGPKRFLGGAFGVDSKDKFEMAAKIPRAFLAQDLSGARGEGRMVPLQLL</sequence>
<evidence type="ECO:0000313" key="2">
    <source>
        <dbReference type="Proteomes" id="UP000596276"/>
    </source>
</evidence>
<accession>A0A7U2MYF9</accession>
<dbReference type="Proteomes" id="UP000596276">
    <property type="component" value="Chromosome 8"/>
</dbReference>
<dbReference type="AlphaFoldDB" id="A0A7U2MYF9"/>
<name>A0A7U2MYF9_ASPFN</name>
<gene>
    <name evidence="1" type="ORF">F9C07_1910880</name>
</gene>
<organism evidence="1 2">
    <name type="scientific">Aspergillus flavus (strain ATCC 200026 / FGSC A1120 / IAM 13836 / NRRL 3357 / JCM 12722 / SRRC 167)</name>
    <dbReference type="NCBI Taxonomy" id="332952"/>
    <lineage>
        <taxon>Eukaryota</taxon>
        <taxon>Fungi</taxon>
        <taxon>Dikarya</taxon>
        <taxon>Ascomycota</taxon>
        <taxon>Pezizomycotina</taxon>
        <taxon>Eurotiomycetes</taxon>
        <taxon>Eurotiomycetidae</taxon>
        <taxon>Eurotiales</taxon>
        <taxon>Aspergillaceae</taxon>
        <taxon>Aspergillus</taxon>
        <taxon>Aspergillus subgen. Circumdati</taxon>
    </lineage>
</organism>
<protein>
    <submittedName>
        <fullName evidence="1">Uncharacterized protein</fullName>
    </submittedName>
</protein>
<reference evidence="2" key="1">
    <citation type="journal article" date="2021" name="G3 (Bethesda)">
        <title>Chromosome assembled and annotated genome sequence of Aspergillus flavus NRRL 3357.</title>
        <authorList>
            <person name="Skerker J.M."/>
            <person name="Pianalto K.M."/>
            <person name="Mondo S.J."/>
            <person name="Yang K."/>
            <person name="Arkin A.P."/>
            <person name="Keller N.P."/>
            <person name="Grigoriev I.V."/>
            <person name="Louise Glass N.L."/>
        </authorList>
    </citation>
    <scope>NUCLEOTIDE SEQUENCE [LARGE SCALE GENOMIC DNA]</scope>
    <source>
        <strain evidence="2">ATCC 200026 / FGSC A1120 / IAM 13836 / NRRL 3357 / JCM 12722 / SRRC 167</strain>
    </source>
</reference>
<keyword evidence="2" id="KW-1185">Reference proteome</keyword>
<evidence type="ECO:0000313" key="1">
    <source>
        <dbReference type="EMBL" id="QRD92169.1"/>
    </source>
</evidence>
<dbReference type="EMBL" id="CP044616">
    <property type="protein sequence ID" value="QRD92169.1"/>
    <property type="molecule type" value="Genomic_DNA"/>
</dbReference>
<dbReference type="VEuPathDB" id="FungiDB:F9C07_1910880"/>
<proteinExistence type="predicted"/>